<feature type="signal peptide" evidence="4">
    <location>
        <begin position="1"/>
        <end position="22"/>
    </location>
</feature>
<comment type="similarity">
    <text evidence="2">Belongs to the bacterial solute-binding protein 2 family.</text>
</comment>
<dbReference type="PANTHER" id="PTHR46847:SF1">
    <property type="entry name" value="D-ALLOSE-BINDING PERIPLASMIC PROTEIN-RELATED"/>
    <property type="match status" value="1"/>
</dbReference>
<dbReference type="Gene3D" id="3.40.50.2300">
    <property type="match status" value="2"/>
</dbReference>
<dbReference type="SUPFAM" id="SSF53822">
    <property type="entry name" value="Periplasmic binding protein-like I"/>
    <property type="match status" value="1"/>
</dbReference>
<dbReference type="GO" id="GO:0030313">
    <property type="term" value="C:cell envelope"/>
    <property type="evidence" value="ECO:0007669"/>
    <property type="project" value="UniProtKB-SubCell"/>
</dbReference>
<dbReference type="EMBL" id="JAJEQR010000075">
    <property type="protein sequence ID" value="MCC2232548.1"/>
    <property type="molecule type" value="Genomic_DNA"/>
</dbReference>
<keyword evidence="3 4" id="KW-0732">Signal</keyword>
<dbReference type="PANTHER" id="PTHR46847">
    <property type="entry name" value="D-ALLOSE-BINDING PERIPLASMIC PROTEIN-RELATED"/>
    <property type="match status" value="1"/>
</dbReference>
<evidence type="ECO:0000313" key="7">
    <source>
        <dbReference type="Proteomes" id="UP001198182"/>
    </source>
</evidence>
<dbReference type="Proteomes" id="UP001198182">
    <property type="component" value="Unassembled WGS sequence"/>
</dbReference>
<reference evidence="6" key="1">
    <citation type="submission" date="2021-10" db="EMBL/GenBank/DDBJ databases">
        <title>Anaerobic single-cell dispensing facilitates the cultivation of human gut bacteria.</title>
        <authorList>
            <person name="Afrizal A."/>
        </authorList>
    </citation>
    <scope>NUCLEOTIDE SEQUENCE</scope>
    <source>
        <strain evidence="6">CLA-AA-H215</strain>
    </source>
</reference>
<dbReference type="RefSeq" id="WP_308454953.1">
    <property type="nucleotide sequence ID" value="NZ_JAJEQR010000075.1"/>
</dbReference>
<dbReference type="InterPro" id="IPR025997">
    <property type="entry name" value="SBP_2_dom"/>
</dbReference>
<evidence type="ECO:0000256" key="4">
    <source>
        <dbReference type="SAM" id="SignalP"/>
    </source>
</evidence>
<evidence type="ECO:0000256" key="3">
    <source>
        <dbReference type="ARBA" id="ARBA00022729"/>
    </source>
</evidence>
<evidence type="ECO:0000259" key="5">
    <source>
        <dbReference type="Pfam" id="PF13407"/>
    </source>
</evidence>
<dbReference type="PROSITE" id="PS51257">
    <property type="entry name" value="PROKAR_LIPOPROTEIN"/>
    <property type="match status" value="1"/>
</dbReference>
<name>A0AAE3EDL1_9FIRM</name>
<organism evidence="6 7">
    <name type="scientific">Hominifimenecus microfluidus</name>
    <dbReference type="NCBI Taxonomy" id="2885348"/>
    <lineage>
        <taxon>Bacteria</taxon>
        <taxon>Bacillati</taxon>
        <taxon>Bacillota</taxon>
        <taxon>Clostridia</taxon>
        <taxon>Lachnospirales</taxon>
        <taxon>Lachnospiraceae</taxon>
        <taxon>Hominifimenecus</taxon>
    </lineage>
</organism>
<evidence type="ECO:0000256" key="1">
    <source>
        <dbReference type="ARBA" id="ARBA00004196"/>
    </source>
</evidence>
<protein>
    <submittedName>
        <fullName evidence="6">Substrate-binding domain-containing protein</fullName>
    </submittedName>
</protein>
<accession>A0AAE3EDL1</accession>
<dbReference type="AlphaFoldDB" id="A0AAE3EDL1"/>
<evidence type="ECO:0000256" key="2">
    <source>
        <dbReference type="ARBA" id="ARBA00007639"/>
    </source>
</evidence>
<comment type="caution">
    <text evidence="6">The sequence shown here is derived from an EMBL/GenBank/DDBJ whole genome shotgun (WGS) entry which is preliminary data.</text>
</comment>
<sequence>MKYRIPAVALSLVLALGGCRGAEVPAGAADNSETWKIGISFPTTDLIYRETMMELLKEYEKDHPEVDFIIRDGESSQRRQNRDVLDMLEESVDGIILIPYTMEAPVPVIRYANEKNVLVLILDNEVIRSSTARTIGFVGADHEKMGEQAAELLVKSLEKRFPEETSWNVIYLTGVAESSGALDRDEGIRAVLDQNPRVQVIGTYNGEFTDEKAQSIMEDCLNVYPEIHGVICQNDLMAEGCVYALEAKGMAGSISVIGIDGQRSVAEKIAEGEIDGTVWQNPEMAVDAVKRLTDYLEGDLRSGNIYTEIVPLTPDNVQEYLDEGLAW</sequence>
<feature type="domain" description="Periplasmic binding protein" evidence="5">
    <location>
        <begin position="37"/>
        <end position="298"/>
    </location>
</feature>
<dbReference type="GO" id="GO:0030246">
    <property type="term" value="F:carbohydrate binding"/>
    <property type="evidence" value="ECO:0007669"/>
    <property type="project" value="UniProtKB-ARBA"/>
</dbReference>
<comment type="subcellular location">
    <subcellularLocation>
        <location evidence="1">Cell envelope</location>
    </subcellularLocation>
</comment>
<feature type="chain" id="PRO_5041945067" evidence="4">
    <location>
        <begin position="23"/>
        <end position="327"/>
    </location>
</feature>
<dbReference type="InterPro" id="IPR028082">
    <property type="entry name" value="Peripla_BP_I"/>
</dbReference>
<proteinExistence type="inferred from homology"/>
<evidence type="ECO:0000313" key="6">
    <source>
        <dbReference type="EMBL" id="MCC2232548.1"/>
    </source>
</evidence>
<dbReference type="Pfam" id="PF13407">
    <property type="entry name" value="Peripla_BP_4"/>
    <property type="match status" value="1"/>
</dbReference>
<gene>
    <name evidence="6" type="ORF">LKD81_16375</name>
</gene>
<keyword evidence="7" id="KW-1185">Reference proteome</keyword>